<dbReference type="KEGG" id="rml:FF011L_52210"/>
<accession>A0A517MNF6</accession>
<protein>
    <submittedName>
        <fullName evidence="1">Uncharacterized protein</fullName>
    </submittedName>
</protein>
<evidence type="ECO:0000313" key="2">
    <source>
        <dbReference type="Proteomes" id="UP000320672"/>
    </source>
</evidence>
<gene>
    <name evidence="1" type="ORF">FF011L_52210</name>
</gene>
<proteinExistence type="predicted"/>
<keyword evidence="2" id="KW-1185">Reference proteome</keyword>
<dbReference type="AlphaFoldDB" id="A0A517MNF6"/>
<dbReference type="PROSITE" id="PS51257">
    <property type="entry name" value="PROKAR_LIPOPROTEIN"/>
    <property type="match status" value="1"/>
</dbReference>
<reference evidence="1 2" key="1">
    <citation type="submission" date="2019-02" db="EMBL/GenBank/DDBJ databases">
        <title>Deep-cultivation of Planctomycetes and their phenomic and genomic characterization uncovers novel biology.</title>
        <authorList>
            <person name="Wiegand S."/>
            <person name="Jogler M."/>
            <person name="Boedeker C."/>
            <person name="Pinto D."/>
            <person name="Vollmers J."/>
            <person name="Rivas-Marin E."/>
            <person name="Kohn T."/>
            <person name="Peeters S.H."/>
            <person name="Heuer A."/>
            <person name="Rast P."/>
            <person name="Oberbeckmann S."/>
            <person name="Bunk B."/>
            <person name="Jeske O."/>
            <person name="Meyerdierks A."/>
            <person name="Storesund J.E."/>
            <person name="Kallscheuer N."/>
            <person name="Luecker S."/>
            <person name="Lage O.M."/>
            <person name="Pohl T."/>
            <person name="Merkel B.J."/>
            <person name="Hornburger P."/>
            <person name="Mueller R.-W."/>
            <person name="Bruemmer F."/>
            <person name="Labrenz M."/>
            <person name="Spormann A.M."/>
            <person name="Op den Camp H."/>
            <person name="Overmann J."/>
            <person name="Amann R."/>
            <person name="Jetten M.S.M."/>
            <person name="Mascher T."/>
            <person name="Medema M.H."/>
            <person name="Devos D.P."/>
            <person name="Kaster A.-K."/>
            <person name="Ovreas L."/>
            <person name="Rohde M."/>
            <person name="Galperin M.Y."/>
            <person name="Jogler C."/>
        </authorList>
    </citation>
    <scope>NUCLEOTIDE SEQUENCE [LARGE SCALE GENOMIC DNA]</scope>
    <source>
        <strain evidence="1 2">FF011L</strain>
    </source>
</reference>
<dbReference type="Proteomes" id="UP000320672">
    <property type="component" value="Chromosome"/>
</dbReference>
<evidence type="ECO:0000313" key="1">
    <source>
        <dbReference type="EMBL" id="QDS96411.1"/>
    </source>
</evidence>
<dbReference type="EMBL" id="CP036262">
    <property type="protein sequence ID" value="QDS96411.1"/>
    <property type="molecule type" value="Genomic_DNA"/>
</dbReference>
<dbReference type="RefSeq" id="WP_218932864.1">
    <property type="nucleotide sequence ID" value="NZ_CP036262.1"/>
</dbReference>
<organism evidence="1 2">
    <name type="scientific">Roseimaritima multifibrata</name>
    <dbReference type="NCBI Taxonomy" id="1930274"/>
    <lineage>
        <taxon>Bacteria</taxon>
        <taxon>Pseudomonadati</taxon>
        <taxon>Planctomycetota</taxon>
        <taxon>Planctomycetia</taxon>
        <taxon>Pirellulales</taxon>
        <taxon>Pirellulaceae</taxon>
        <taxon>Roseimaritima</taxon>
    </lineage>
</organism>
<name>A0A517MNF6_9BACT</name>
<sequence length="52" mass="5492">MNRLSAIFLLTISAFLVGCGSSEPPAPPVMDAAMQEAISQEDQAVADAERNQ</sequence>